<sequence length="166" mass="19551">MQDQAKCNTDSTSAPLRHEVLEVRCYEDLHNIPDSYRRFIEHVYKQTFVPKCFVGADSLNVCFVYYQQGCRYYPYYASDDNKLICKSCRFFNKSLLKRDFESLGWFASMHGCQGRQIKPKLPARLTASLQDLANTIREDRFFFDTADPFFTNMKAQLYPRSQNQQC</sequence>
<evidence type="ECO:0000313" key="1">
    <source>
        <dbReference type="Proteomes" id="UP000492821"/>
    </source>
</evidence>
<reference evidence="2" key="2">
    <citation type="submission" date="2020-10" db="UniProtKB">
        <authorList>
            <consortium name="WormBaseParasite"/>
        </authorList>
    </citation>
    <scope>IDENTIFICATION</scope>
</reference>
<accession>A0A7E4ZX70</accession>
<keyword evidence="1" id="KW-1185">Reference proteome</keyword>
<evidence type="ECO:0000313" key="2">
    <source>
        <dbReference type="WBParaSite" id="Pan_g22742.t1"/>
    </source>
</evidence>
<dbReference type="AlphaFoldDB" id="A0A7E4ZX70"/>
<proteinExistence type="predicted"/>
<dbReference type="WBParaSite" id="Pan_g22742.t1">
    <property type="protein sequence ID" value="Pan_g22742.t1"/>
    <property type="gene ID" value="Pan_g22742"/>
</dbReference>
<dbReference type="Proteomes" id="UP000492821">
    <property type="component" value="Unassembled WGS sequence"/>
</dbReference>
<protein>
    <submittedName>
        <fullName evidence="2">ATE_N domain-containing protein</fullName>
    </submittedName>
</protein>
<name>A0A7E4ZX70_PANRE</name>
<reference evidence="1" key="1">
    <citation type="journal article" date="2013" name="Genetics">
        <title>The draft genome and transcriptome of Panagrellus redivivus are shaped by the harsh demands of a free-living lifestyle.</title>
        <authorList>
            <person name="Srinivasan J."/>
            <person name="Dillman A.R."/>
            <person name="Macchietto M.G."/>
            <person name="Heikkinen L."/>
            <person name="Lakso M."/>
            <person name="Fracchia K.M."/>
            <person name="Antoshechkin I."/>
            <person name="Mortazavi A."/>
            <person name="Wong G."/>
            <person name="Sternberg P.W."/>
        </authorList>
    </citation>
    <scope>NUCLEOTIDE SEQUENCE [LARGE SCALE GENOMIC DNA]</scope>
    <source>
        <strain evidence="1">MT8872</strain>
    </source>
</reference>
<organism evidence="1 2">
    <name type="scientific">Panagrellus redivivus</name>
    <name type="common">Microworm</name>
    <dbReference type="NCBI Taxonomy" id="6233"/>
    <lineage>
        <taxon>Eukaryota</taxon>
        <taxon>Metazoa</taxon>
        <taxon>Ecdysozoa</taxon>
        <taxon>Nematoda</taxon>
        <taxon>Chromadorea</taxon>
        <taxon>Rhabditida</taxon>
        <taxon>Tylenchina</taxon>
        <taxon>Panagrolaimomorpha</taxon>
        <taxon>Panagrolaimoidea</taxon>
        <taxon>Panagrolaimidae</taxon>
        <taxon>Panagrellus</taxon>
    </lineage>
</organism>